<accession>C6HY80</accession>
<organism evidence="2 3">
    <name type="scientific">Leptospirillum ferrodiazotrophum</name>
    <dbReference type="NCBI Taxonomy" id="412449"/>
    <lineage>
        <taxon>Bacteria</taxon>
        <taxon>Pseudomonadati</taxon>
        <taxon>Nitrospirota</taxon>
        <taxon>Nitrospiria</taxon>
        <taxon>Nitrospirales</taxon>
        <taxon>Nitrospiraceae</taxon>
        <taxon>Leptospirillum</taxon>
    </lineage>
</organism>
<dbReference type="AlphaFoldDB" id="C6HY80"/>
<dbReference type="Proteomes" id="UP000009374">
    <property type="component" value="Unassembled WGS sequence"/>
</dbReference>
<feature type="transmembrane region" description="Helical" evidence="1">
    <location>
        <begin position="106"/>
        <end position="125"/>
    </location>
</feature>
<keyword evidence="3" id="KW-1185">Reference proteome</keyword>
<dbReference type="Pfam" id="PF09900">
    <property type="entry name" value="DUF2127"/>
    <property type="match status" value="1"/>
</dbReference>
<feature type="transmembrane region" description="Helical" evidence="1">
    <location>
        <begin position="77"/>
        <end position="99"/>
    </location>
</feature>
<name>C6HY80_9BACT</name>
<keyword evidence="1" id="KW-0812">Transmembrane</keyword>
<dbReference type="InterPro" id="IPR021125">
    <property type="entry name" value="DUF2127"/>
</dbReference>
<evidence type="ECO:0000256" key="1">
    <source>
        <dbReference type="SAM" id="Phobius"/>
    </source>
</evidence>
<keyword evidence="1" id="KW-0472">Membrane</keyword>
<proteinExistence type="predicted"/>
<evidence type="ECO:0000313" key="3">
    <source>
        <dbReference type="Proteomes" id="UP000009374"/>
    </source>
</evidence>
<evidence type="ECO:0000313" key="2">
    <source>
        <dbReference type="EMBL" id="EES52431.1"/>
    </source>
</evidence>
<feature type="transmembrane region" description="Helical" evidence="1">
    <location>
        <begin position="131"/>
        <end position="148"/>
    </location>
</feature>
<sequence length="167" mass="18926">MAPMIINHRSPLFLKYIILERIAKGAVAFLIGLGGLSLGPVRLNHLLYHWAQNFNIDTDNAFTGQIFRKTGLVGPNMLMIISVGGIVYGMVNFTVAWGLHRRFRWAEYMTIIEISALIPLEVYAMHSHFSPWRLGAFILNVIIVIYLLRNRQLFHGIHEAVDEGDPA</sequence>
<evidence type="ECO:0008006" key="4">
    <source>
        <dbReference type="Google" id="ProtNLM"/>
    </source>
</evidence>
<gene>
    <name evidence="2" type="ORF">UBAL3_94170038</name>
</gene>
<keyword evidence="1" id="KW-1133">Transmembrane helix</keyword>
<protein>
    <recommendedName>
        <fullName evidence="4">DUF2127 domain-containing protein</fullName>
    </recommendedName>
</protein>
<feature type="transmembrane region" description="Helical" evidence="1">
    <location>
        <begin position="21"/>
        <end position="41"/>
    </location>
</feature>
<reference evidence="2 3" key="1">
    <citation type="journal article" date="2009" name="Appl. Environ. Microbiol.">
        <title>Community genomic and proteomic analyses of chemoautotrophic iron-oxidizing "Leptospirillum rubarum" (Group II) and "Leptospirillum ferrodiazotrophum" (Group III) bacteria in acid mine drainage biofilms.</title>
        <authorList>
            <person name="Goltsman D.S."/>
            <person name="Denef V.J."/>
            <person name="Singer S.W."/>
            <person name="VerBerkmoes N.C."/>
            <person name="Lefsrud M."/>
            <person name="Mueller R.S."/>
            <person name="Dick G.J."/>
            <person name="Sun C.L."/>
            <person name="Wheeler K.E."/>
            <person name="Zemla A."/>
            <person name="Baker B.J."/>
            <person name="Hauser L."/>
            <person name="Land M."/>
            <person name="Shah M.B."/>
            <person name="Thelen M.P."/>
            <person name="Hettich R.L."/>
            <person name="Banfield J.F."/>
        </authorList>
    </citation>
    <scope>NUCLEOTIDE SEQUENCE [LARGE SCALE GENOMIC DNA]</scope>
</reference>
<dbReference type="EMBL" id="GG693877">
    <property type="protein sequence ID" value="EES52431.1"/>
    <property type="molecule type" value="Genomic_DNA"/>
</dbReference>